<dbReference type="PANTHER" id="PTHR48086">
    <property type="entry name" value="SODIUM/PROLINE SYMPORTER-RELATED"/>
    <property type="match status" value="1"/>
</dbReference>
<reference evidence="9 10" key="1">
    <citation type="submission" date="2020-08" db="EMBL/GenBank/DDBJ databases">
        <authorList>
            <person name="Liu C."/>
            <person name="Sun Q."/>
        </authorList>
    </citation>
    <scope>NUCLEOTIDE SEQUENCE [LARGE SCALE GENOMIC DNA]</scope>
    <source>
        <strain evidence="9 10">NSJ-38</strain>
    </source>
</reference>
<accession>A0A7G9G5C1</accession>
<dbReference type="InterPro" id="IPR001734">
    <property type="entry name" value="Na/solute_symporter"/>
</dbReference>
<evidence type="ECO:0000256" key="2">
    <source>
        <dbReference type="ARBA" id="ARBA00006434"/>
    </source>
</evidence>
<feature type="transmembrane region" description="Helical" evidence="8">
    <location>
        <begin position="146"/>
        <end position="174"/>
    </location>
</feature>
<keyword evidence="5 8" id="KW-1133">Transmembrane helix</keyword>
<evidence type="ECO:0000256" key="6">
    <source>
        <dbReference type="ARBA" id="ARBA00023136"/>
    </source>
</evidence>
<dbReference type="InterPro" id="IPR038377">
    <property type="entry name" value="Na/Glc_symporter_sf"/>
</dbReference>
<comment type="similarity">
    <text evidence="2 7">Belongs to the sodium:solute symporter (SSF) (TC 2.A.21) family.</text>
</comment>
<dbReference type="EMBL" id="CP060634">
    <property type="protein sequence ID" value="QNM06003.1"/>
    <property type="molecule type" value="Genomic_DNA"/>
</dbReference>
<feature type="transmembrane region" description="Helical" evidence="8">
    <location>
        <begin position="354"/>
        <end position="372"/>
    </location>
</feature>
<feature type="transmembrane region" description="Helical" evidence="8">
    <location>
        <begin position="6"/>
        <end position="22"/>
    </location>
</feature>
<dbReference type="RefSeq" id="WP_249303372.1">
    <property type="nucleotide sequence ID" value="NZ_CP060634.1"/>
</dbReference>
<dbReference type="AlphaFoldDB" id="A0A7G9G5C1"/>
<keyword evidence="6 8" id="KW-0472">Membrane</keyword>
<comment type="subcellular location">
    <subcellularLocation>
        <location evidence="1">Membrane</location>
        <topology evidence="1">Multi-pass membrane protein</topology>
    </subcellularLocation>
</comment>
<proteinExistence type="inferred from homology"/>
<dbReference type="Pfam" id="PF00474">
    <property type="entry name" value="SSF"/>
    <property type="match status" value="1"/>
</dbReference>
<feature type="transmembrane region" description="Helical" evidence="8">
    <location>
        <begin position="412"/>
        <end position="430"/>
    </location>
</feature>
<evidence type="ECO:0000256" key="3">
    <source>
        <dbReference type="ARBA" id="ARBA00022448"/>
    </source>
</evidence>
<evidence type="ECO:0000256" key="5">
    <source>
        <dbReference type="ARBA" id="ARBA00022989"/>
    </source>
</evidence>
<evidence type="ECO:0000256" key="8">
    <source>
        <dbReference type="SAM" id="Phobius"/>
    </source>
</evidence>
<keyword evidence="4 8" id="KW-0812">Transmembrane</keyword>
<keyword evidence="3" id="KW-0813">Transport</keyword>
<sequence>MTLGLILVLCMGAVMLTVGLWASKRIKTSDDYYVGGRSLGPLVTISTQCATFVGGGMTLGWIGMGYRYGVGAAWYGAPQALGFFFMAVVMVKAMRKGNSFISLPDWFDSLYHNKFLSIISALVCLIVPITWVTAQTTAAARMLETIGVPYLVGVLVIGGVVILYSTVGGYLAVAYTDTLQWILLLLIFAGTVPFAIYYAGGFGGISSGVEAHMMNPMTVQGMPGYTIPLWIVSGLVSGMGLQSSYQRIYSAKTDRVAKQGLVVTGIATIFFAVLTAFVGMAVLRLGAPADLINDKVWPWFLNNYMPQWVALIYTVCIMMATMSTADSMLNSISLTITHDLYSKFINPKADDKKVLRVGIIVSGIFGILALYWATGGSWMIALFGMSYTLGAGPLAGAVMTAALMKKKANAKCLAAGMILGAIVGFITLKVPALSGIPAGGTVFSFGSCILVCIIGSLIWKNKEGGNDL</sequence>
<feature type="transmembrane region" description="Helical" evidence="8">
    <location>
        <begin position="115"/>
        <end position="134"/>
    </location>
</feature>
<dbReference type="GO" id="GO:0005886">
    <property type="term" value="C:plasma membrane"/>
    <property type="evidence" value="ECO:0007669"/>
    <property type="project" value="TreeGrafter"/>
</dbReference>
<feature type="transmembrane region" description="Helical" evidence="8">
    <location>
        <begin position="305"/>
        <end position="325"/>
    </location>
</feature>
<evidence type="ECO:0000313" key="10">
    <source>
        <dbReference type="Proteomes" id="UP000515823"/>
    </source>
</evidence>
<dbReference type="CDD" id="cd10322">
    <property type="entry name" value="SLC5sbd"/>
    <property type="match status" value="1"/>
</dbReference>
<dbReference type="PANTHER" id="PTHR48086:SF7">
    <property type="entry name" value="SODIUM-SOLUTE SYMPORTER-RELATED"/>
    <property type="match status" value="1"/>
</dbReference>
<dbReference type="PROSITE" id="PS50283">
    <property type="entry name" value="NA_SOLUT_SYMP_3"/>
    <property type="match status" value="1"/>
</dbReference>
<feature type="transmembrane region" description="Helical" evidence="8">
    <location>
        <begin position="261"/>
        <end position="285"/>
    </location>
</feature>
<keyword evidence="10" id="KW-1185">Reference proteome</keyword>
<feature type="transmembrane region" description="Helical" evidence="8">
    <location>
        <begin position="72"/>
        <end position="94"/>
    </location>
</feature>
<feature type="transmembrane region" description="Helical" evidence="8">
    <location>
        <begin position="181"/>
        <end position="202"/>
    </location>
</feature>
<organism evidence="9 10">
    <name type="scientific">Qiania dongpingensis</name>
    <dbReference type="NCBI Taxonomy" id="2763669"/>
    <lineage>
        <taxon>Bacteria</taxon>
        <taxon>Bacillati</taxon>
        <taxon>Bacillota</taxon>
        <taxon>Clostridia</taxon>
        <taxon>Lachnospirales</taxon>
        <taxon>Lachnospiraceae</taxon>
        <taxon>Qiania</taxon>
    </lineage>
</organism>
<dbReference type="GO" id="GO:0022857">
    <property type="term" value="F:transmembrane transporter activity"/>
    <property type="evidence" value="ECO:0007669"/>
    <property type="project" value="InterPro"/>
</dbReference>
<dbReference type="InterPro" id="IPR050277">
    <property type="entry name" value="Sodium:Solute_Symporter"/>
</dbReference>
<evidence type="ECO:0000313" key="9">
    <source>
        <dbReference type="EMBL" id="QNM06003.1"/>
    </source>
</evidence>
<evidence type="ECO:0000256" key="7">
    <source>
        <dbReference type="RuleBase" id="RU362091"/>
    </source>
</evidence>
<feature type="transmembrane region" description="Helical" evidence="8">
    <location>
        <begin position="222"/>
        <end position="241"/>
    </location>
</feature>
<evidence type="ECO:0000256" key="4">
    <source>
        <dbReference type="ARBA" id="ARBA00022692"/>
    </source>
</evidence>
<feature type="transmembrane region" description="Helical" evidence="8">
    <location>
        <begin position="378"/>
        <end position="400"/>
    </location>
</feature>
<dbReference type="Gene3D" id="1.20.1730.10">
    <property type="entry name" value="Sodium/glucose cotransporter"/>
    <property type="match status" value="1"/>
</dbReference>
<dbReference type="KEGG" id="qdo:H9Q78_02215"/>
<gene>
    <name evidence="9" type="ORF">H9Q78_02215</name>
</gene>
<evidence type="ECO:0000256" key="1">
    <source>
        <dbReference type="ARBA" id="ARBA00004141"/>
    </source>
</evidence>
<protein>
    <submittedName>
        <fullName evidence="9">Sodium:solute symporter family protein</fullName>
    </submittedName>
</protein>
<feature type="transmembrane region" description="Helical" evidence="8">
    <location>
        <begin position="436"/>
        <end position="459"/>
    </location>
</feature>
<feature type="transmembrane region" description="Helical" evidence="8">
    <location>
        <begin position="42"/>
        <end position="66"/>
    </location>
</feature>
<name>A0A7G9G5C1_9FIRM</name>
<dbReference type="Proteomes" id="UP000515823">
    <property type="component" value="Chromosome"/>
</dbReference>